<protein>
    <recommendedName>
        <fullName evidence="1">Inner membrane protein</fullName>
    </recommendedName>
</protein>
<evidence type="ECO:0000256" key="2">
    <source>
        <dbReference type="SAM" id="Phobius"/>
    </source>
</evidence>
<keyword evidence="2" id="KW-1133">Transmembrane helix</keyword>
<dbReference type="PANTHER" id="PTHR35813">
    <property type="entry name" value="INNER MEMBRANE PROTEIN YBAN"/>
    <property type="match status" value="1"/>
</dbReference>
<organism evidence="3 4">
    <name type="scientific">Ferrimonas lipolytica</name>
    <dbReference type="NCBI Taxonomy" id="2724191"/>
    <lineage>
        <taxon>Bacteria</taxon>
        <taxon>Pseudomonadati</taxon>
        <taxon>Pseudomonadota</taxon>
        <taxon>Gammaproteobacteria</taxon>
        <taxon>Alteromonadales</taxon>
        <taxon>Ferrimonadaceae</taxon>
        <taxon>Ferrimonas</taxon>
    </lineage>
</organism>
<dbReference type="Pfam" id="PF04304">
    <property type="entry name" value="DUF454"/>
    <property type="match status" value="1"/>
</dbReference>
<comment type="subcellular location">
    <subcellularLocation>
        <location evidence="1">Cell inner membrane</location>
        <topology evidence="1">Multi-pass membrane protein</topology>
    </subcellularLocation>
</comment>
<dbReference type="AlphaFoldDB" id="A0A6H1UGT1"/>
<sequence length="128" mass="14535">MKVAQGPWRYLLLTVGWLAVACGMVGLFLPLIPTVPFLLLATFCFSRSSQWCQQWLFNNRFLGPVLTNYLERRGLTLRQLTTTLLSLWISITVGIVLVPLWQVQLLLAVIATAVSIHLLRMKRLPEQA</sequence>
<keyword evidence="2" id="KW-0812">Transmembrane</keyword>
<feature type="transmembrane region" description="Helical" evidence="2">
    <location>
        <begin position="12"/>
        <end position="32"/>
    </location>
</feature>
<dbReference type="Proteomes" id="UP000501602">
    <property type="component" value="Chromosome"/>
</dbReference>
<dbReference type="KEGG" id="fes:HER31_13435"/>
<reference evidence="3 4" key="1">
    <citation type="submission" date="2020-04" db="EMBL/GenBank/DDBJ databases">
        <title>Ferrimonas sp. S7 isolated from sea water.</title>
        <authorList>
            <person name="Bae S.S."/>
            <person name="Baek K."/>
        </authorList>
    </citation>
    <scope>NUCLEOTIDE SEQUENCE [LARGE SCALE GENOMIC DNA]</scope>
    <source>
        <strain evidence="3 4">S7</strain>
    </source>
</reference>
<keyword evidence="4" id="KW-1185">Reference proteome</keyword>
<evidence type="ECO:0000313" key="4">
    <source>
        <dbReference type="Proteomes" id="UP000501602"/>
    </source>
</evidence>
<name>A0A6H1UGT1_9GAMM</name>
<dbReference type="PIRSF" id="PIRSF016789">
    <property type="entry name" value="DUF454"/>
    <property type="match status" value="1"/>
</dbReference>
<keyword evidence="1 2" id="KW-0472">Membrane</keyword>
<dbReference type="PANTHER" id="PTHR35813:SF1">
    <property type="entry name" value="INNER MEMBRANE PROTEIN YBAN"/>
    <property type="match status" value="1"/>
</dbReference>
<feature type="transmembrane region" description="Helical" evidence="2">
    <location>
        <begin position="87"/>
        <end position="119"/>
    </location>
</feature>
<dbReference type="GO" id="GO:0005886">
    <property type="term" value="C:plasma membrane"/>
    <property type="evidence" value="ECO:0007669"/>
    <property type="project" value="UniProtKB-SubCell"/>
</dbReference>
<dbReference type="InterPro" id="IPR007401">
    <property type="entry name" value="DUF454"/>
</dbReference>
<evidence type="ECO:0000313" key="3">
    <source>
        <dbReference type="EMBL" id="QIZ77810.1"/>
    </source>
</evidence>
<gene>
    <name evidence="3" type="ORF">HER31_13435</name>
</gene>
<dbReference type="PROSITE" id="PS51257">
    <property type="entry name" value="PROKAR_LIPOPROTEIN"/>
    <property type="match status" value="1"/>
</dbReference>
<keyword evidence="1" id="KW-1003">Cell membrane</keyword>
<evidence type="ECO:0000256" key="1">
    <source>
        <dbReference type="PIRNR" id="PIRNR016789"/>
    </source>
</evidence>
<keyword evidence="1" id="KW-0997">Cell inner membrane</keyword>
<proteinExistence type="predicted"/>
<dbReference type="RefSeq" id="WP_168661156.1">
    <property type="nucleotide sequence ID" value="NZ_CP051180.1"/>
</dbReference>
<accession>A0A6H1UGT1</accession>
<dbReference type="EMBL" id="CP051180">
    <property type="protein sequence ID" value="QIZ77810.1"/>
    <property type="molecule type" value="Genomic_DNA"/>
</dbReference>